<proteinExistence type="predicted"/>
<evidence type="ECO:0000313" key="2">
    <source>
        <dbReference type="Proteomes" id="UP000092382"/>
    </source>
</evidence>
<gene>
    <name evidence="1" type="ORF">AN481_06215</name>
</gene>
<protein>
    <submittedName>
        <fullName evidence="1">Uncharacterized protein</fullName>
    </submittedName>
</protein>
<name>A0A1B7VYY4_APHFL</name>
<dbReference type="EMBL" id="LJOY01000014">
    <property type="protein sequence ID" value="OBQ26206.1"/>
    <property type="molecule type" value="Genomic_DNA"/>
</dbReference>
<reference evidence="1 2" key="1">
    <citation type="submission" date="2015-09" db="EMBL/GenBank/DDBJ databases">
        <title>Whole genome shotgun sequence assembly of Aphanizomenon flos-aquae UKL13.</title>
        <authorList>
            <person name="Driscoll C."/>
        </authorList>
    </citation>
    <scope>NUCLEOTIDE SEQUENCE [LARGE SCALE GENOMIC DNA]</scope>
    <source>
        <strain evidence="1">MDT13</strain>
    </source>
</reference>
<comment type="caution">
    <text evidence="1">The sequence shown here is derived from an EMBL/GenBank/DDBJ whole genome shotgun (WGS) entry which is preliminary data.</text>
</comment>
<accession>A0A1B7VYY4</accession>
<sequence>MTQTTPLEVFINWYTNLPLDIQNEFALAVMTYVPNFVNEENSLHTVSISDASQIFHNFKNCLESYKTKEKAKVVGLLLCLRSIISFHAQKCDMPFDEQLSTTMNIYTSAFQEVKKKKNLDEKEAEEEAKKMINLISSGISSKISASIEIKKSWDELCKKDLSDEQLHYSLFPNSSDSV</sequence>
<organism evidence="1 2">
    <name type="scientific">Aphanizomenon flos-aquae LD13</name>
    <dbReference type="NCBI Taxonomy" id="1710894"/>
    <lineage>
        <taxon>Bacteria</taxon>
        <taxon>Bacillati</taxon>
        <taxon>Cyanobacteriota</taxon>
        <taxon>Cyanophyceae</taxon>
        <taxon>Nostocales</taxon>
        <taxon>Aphanizomenonaceae</taxon>
        <taxon>Aphanizomenon</taxon>
    </lineage>
</organism>
<dbReference type="Proteomes" id="UP000092382">
    <property type="component" value="Unassembled WGS sequence"/>
</dbReference>
<dbReference type="PATRIC" id="fig|1710894.3.peg.2693"/>
<dbReference type="AlphaFoldDB" id="A0A1B7VYY4"/>
<evidence type="ECO:0000313" key="1">
    <source>
        <dbReference type="EMBL" id="OBQ26206.1"/>
    </source>
</evidence>